<keyword evidence="4" id="KW-1133">Transmembrane helix</keyword>
<evidence type="ECO:0000256" key="2">
    <source>
        <dbReference type="ARBA" id="ARBA00022692"/>
    </source>
</evidence>
<feature type="signal peptide" evidence="6">
    <location>
        <begin position="1"/>
        <end position="23"/>
    </location>
</feature>
<dbReference type="AlphaFoldDB" id="A0A1V1PFR5"/>
<evidence type="ECO:0000256" key="3">
    <source>
        <dbReference type="ARBA" id="ARBA00022737"/>
    </source>
</evidence>
<comment type="caution">
    <text evidence="7">The sequence shown here is derived from an EMBL/GenBank/DDBJ whole genome shotgun (WGS) entry which is preliminary data.</text>
</comment>
<keyword evidence="2" id="KW-0812">Transmembrane</keyword>
<organism evidence="7 8">
    <name type="scientific">Candidatus Magnetoglobus multicellularis str. Araruama</name>
    <dbReference type="NCBI Taxonomy" id="890399"/>
    <lineage>
        <taxon>Bacteria</taxon>
        <taxon>Pseudomonadati</taxon>
        <taxon>Thermodesulfobacteriota</taxon>
        <taxon>Desulfobacteria</taxon>
        <taxon>Desulfobacterales</taxon>
        <taxon>Desulfobacteraceae</taxon>
        <taxon>Candidatus Magnetoglobus</taxon>
    </lineage>
</organism>
<feature type="chain" id="PRO_5010734865" evidence="6">
    <location>
        <begin position="24"/>
        <end position="343"/>
    </location>
</feature>
<evidence type="ECO:0000256" key="4">
    <source>
        <dbReference type="ARBA" id="ARBA00022989"/>
    </source>
</evidence>
<dbReference type="GO" id="GO:0016020">
    <property type="term" value="C:membrane"/>
    <property type="evidence" value="ECO:0007669"/>
    <property type="project" value="UniProtKB-SubCell"/>
</dbReference>
<dbReference type="SUPFAM" id="SSF52058">
    <property type="entry name" value="L domain-like"/>
    <property type="match status" value="1"/>
</dbReference>
<dbReference type="PANTHER" id="PTHR48004">
    <property type="entry name" value="OS01G0149700 PROTEIN"/>
    <property type="match status" value="1"/>
</dbReference>
<keyword evidence="6" id="KW-0732">Signal</keyword>
<gene>
    <name evidence="7" type="ORF">OMM_00801</name>
</gene>
<evidence type="ECO:0000313" key="7">
    <source>
        <dbReference type="EMBL" id="ETR73624.1"/>
    </source>
</evidence>
<comment type="subcellular location">
    <subcellularLocation>
        <location evidence="1">Membrane</location>
    </subcellularLocation>
</comment>
<dbReference type="EMBL" id="ATBP01000047">
    <property type="protein sequence ID" value="ETR73624.1"/>
    <property type="molecule type" value="Genomic_DNA"/>
</dbReference>
<dbReference type="SUPFAM" id="SSF51126">
    <property type="entry name" value="Pectin lyase-like"/>
    <property type="match status" value="1"/>
</dbReference>
<evidence type="ECO:0000256" key="6">
    <source>
        <dbReference type="SAM" id="SignalP"/>
    </source>
</evidence>
<dbReference type="FunFam" id="3.80.10.10:FF:000129">
    <property type="entry name" value="Leucine-rich repeat receptor-like kinase"/>
    <property type="match status" value="1"/>
</dbReference>
<dbReference type="PANTHER" id="PTHR48004:SF59">
    <property type="entry name" value="LEUCINE-RICH REPEAT-CONTAINING N-TERMINAL PLANT-TYPE DOMAIN-CONTAINING PROTEIN"/>
    <property type="match status" value="1"/>
</dbReference>
<dbReference type="InterPro" id="IPR012334">
    <property type="entry name" value="Pectin_lyas_fold"/>
</dbReference>
<dbReference type="Gene3D" id="3.80.10.10">
    <property type="entry name" value="Ribonuclease Inhibitor"/>
    <property type="match status" value="2"/>
</dbReference>
<dbReference type="Proteomes" id="UP000189670">
    <property type="component" value="Unassembled WGS sequence"/>
</dbReference>
<accession>A0A1V1PFR5</accession>
<dbReference type="InterPro" id="IPR032675">
    <property type="entry name" value="LRR_dom_sf"/>
</dbReference>
<evidence type="ECO:0000256" key="1">
    <source>
        <dbReference type="ARBA" id="ARBA00004370"/>
    </source>
</evidence>
<dbReference type="InterPro" id="IPR052941">
    <property type="entry name" value="StomDev_PlantInt_Reg"/>
</dbReference>
<evidence type="ECO:0000313" key="8">
    <source>
        <dbReference type="Proteomes" id="UP000189670"/>
    </source>
</evidence>
<name>A0A1V1PFR5_9BACT</name>
<evidence type="ECO:0000256" key="5">
    <source>
        <dbReference type="ARBA" id="ARBA00023136"/>
    </source>
</evidence>
<sequence length="343" mass="38750">MKFLSSNYLKHFLLIVIMLFSNADSVIAVSQTEREALIVLYDSTDGVNWEENTNWLGNSGTECSWFGITCESDNVIRISLSNNKLSGTIPAELGQLTLLHDLFLNENQLTGNIPAELAQLSKLQYLFLENNMLTGNIPAAFGQLSDLNSLWLQNNRLTGNIPKELGQLSNLISLVLSNNQLSGRIPAELAQLPFLIDLNLFNNQLTGVIPYSIIHLTNLINDSTNDGLDLRTDFRKNALHASDSDLLVFLSQKQYATDWQSSQNILNVCQTCPHTSIQSAINAASHTATTIVVHDGTYIENVEFPEKKYCTHISKWPRKNNHQWKQLRFSCYFKYWNVTRCYT</sequence>
<dbReference type="FunFam" id="3.80.10.10:FF:000383">
    <property type="entry name" value="Leucine-rich repeat receptor protein kinase EMS1"/>
    <property type="match status" value="1"/>
</dbReference>
<proteinExistence type="predicted"/>
<dbReference type="InterPro" id="IPR001611">
    <property type="entry name" value="Leu-rich_rpt"/>
</dbReference>
<dbReference type="Gene3D" id="2.160.20.10">
    <property type="entry name" value="Single-stranded right-handed beta-helix, Pectin lyase-like"/>
    <property type="match status" value="1"/>
</dbReference>
<dbReference type="Pfam" id="PF00560">
    <property type="entry name" value="LRR_1"/>
    <property type="match status" value="5"/>
</dbReference>
<dbReference type="InterPro" id="IPR011050">
    <property type="entry name" value="Pectin_lyase_fold/virulence"/>
</dbReference>
<keyword evidence="3" id="KW-0677">Repeat</keyword>
<keyword evidence="5" id="KW-0472">Membrane</keyword>
<reference evidence="8" key="1">
    <citation type="submission" date="2012-11" db="EMBL/GenBank/DDBJ databases">
        <authorList>
            <person name="Lucero-Rivera Y.E."/>
            <person name="Tovar-Ramirez D."/>
        </authorList>
    </citation>
    <scope>NUCLEOTIDE SEQUENCE [LARGE SCALE GENOMIC DNA]</scope>
    <source>
        <strain evidence="8">Araruama</strain>
    </source>
</reference>
<protein>
    <submittedName>
        <fullName evidence="7">Leucine-rich repeat-containing protein</fullName>
    </submittedName>
</protein>